<gene>
    <name evidence="1" type="ORF">S03H2_41163</name>
</gene>
<evidence type="ECO:0000313" key="1">
    <source>
        <dbReference type="EMBL" id="GAH67853.1"/>
    </source>
</evidence>
<reference evidence="1" key="1">
    <citation type="journal article" date="2014" name="Front. Microbiol.">
        <title>High frequency of phylogenetically diverse reductive dehalogenase-homologous genes in deep subseafloor sedimentary metagenomes.</title>
        <authorList>
            <person name="Kawai M."/>
            <person name="Futagami T."/>
            <person name="Toyoda A."/>
            <person name="Takaki Y."/>
            <person name="Nishi S."/>
            <person name="Hori S."/>
            <person name="Arai W."/>
            <person name="Tsubouchi T."/>
            <person name="Morono Y."/>
            <person name="Uchiyama I."/>
            <person name="Ito T."/>
            <person name="Fujiyama A."/>
            <person name="Inagaki F."/>
            <person name="Takami H."/>
        </authorList>
    </citation>
    <scope>NUCLEOTIDE SEQUENCE</scope>
    <source>
        <strain evidence="1">Expedition CK06-06</strain>
    </source>
</reference>
<comment type="caution">
    <text evidence="1">The sequence shown here is derived from an EMBL/GenBank/DDBJ whole genome shotgun (WGS) entry which is preliminary data.</text>
</comment>
<proteinExistence type="predicted"/>
<dbReference type="AlphaFoldDB" id="X1JDK9"/>
<organism evidence="1">
    <name type="scientific">marine sediment metagenome</name>
    <dbReference type="NCBI Taxonomy" id="412755"/>
    <lineage>
        <taxon>unclassified sequences</taxon>
        <taxon>metagenomes</taxon>
        <taxon>ecological metagenomes</taxon>
    </lineage>
</organism>
<accession>X1JDK9</accession>
<protein>
    <submittedName>
        <fullName evidence="1">Uncharacterized protein</fullName>
    </submittedName>
</protein>
<dbReference type="EMBL" id="BARU01025558">
    <property type="protein sequence ID" value="GAH67853.1"/>
    <property type="molecule type" value="Genomic_DNA"/>
</dbReference>
<sequence length="53" mass="6111">MQLVITLRKDVADRDEGKQIFELVKMKLVDRPEIKVAGHITNHFVSEDPKPQP</sequence>
<name>X1JDK9_9ZZZZ</name>